<name>C6B8B5_RHILS</name>
<dbReference type="EMBL" id="CP001625">
    <property type="protein sequence ID" value="ACS60647.1"/>
    <property type="molecule type" value="Genomic_DNA"/>
</dbReference>
<accession>C6B8B5</accession>
<keyword evidence="1" id="KW-0614">Plasmid</keyword>
<dbReference type="AlphaFoldDB" id="C6B8B5"/>
<organism evidence="1 2">
    <name type="scientific">Rhizobium leguminosarum bv. trifolii (strain WSM1325)</name>
    <dbReference type="NCBI Taxonomy" id="395491"/>
    <lineage>
        <taxon>Bacteria</taxon>
        <taxon>Pseudomonadati</taxon>
        <taxon>Pseudomonadota</taxon>
        <taxon>Alphaproteobacteria</taxon>
        <taxon>Hyphomicrobiales</taxon>
        <taxon>Rhizobiaceae</taxon>
        <taxon>Rhizobium/Agrobacterium group</taxon>
        <taxon>Rhizobium</taxon>
    </lineage>
</organism>
<reference evidence="1 2" key="1">
    <citation type="journal article" date="2010" name="Stand. Genomic Sci.">
        <title>Complete genome sequence of Rhizobium leguminosarum bv. trifolii strain WSM1325, an effective microsymbiont of annual Mediterranean clovers.</title>
        <authorList>
            <person name="Reeve W."/>
            <person name="O'Hara G."/>
            <person name="Chain P."/>
            <person name="Ardley J."/>
            <person name="Brau L."/>
            <person name="Nandesena K."/>
            <person name="Tiwari R."/>
            <person name="Copeland A."/>
            <person name="Nolan M."/>
            <person name="Han C."/>
            <person name="Brettin T."/>
            <person name="Land M."/>
            <person name="Ovchinikova G."/>
            <person name="Ivanova N."/>
            <person name="Mavromatis K."/>
            <person name="Markowitz V."/>
            <person name="Kyrpides N."/>
            <person name="Melino V."/>
            <person name="Denton M."/>
            <person name="Yates R."/>
            <person name="Howieson J."/>
        </authorList>
    </citation>
    <scope>NUCLEOTIDE SEQUENCE [LARGE SCALE GENOMIC DNA]</scope>
    <source>
        <strain evidence="2">WSM1325</strain>
        <plasmid evidence="2">Plasmid pR132503</plasmid>
    </source>
</reference>
<evidence type="ECO:0000313" key="2">
    <source>
        <dbReference type="Proteomes" id="UP000002256"/>
    </source>
</evidence>
<dbReference type="KEGG" id="rlg:Rleg_5877"/>
<dbReference type="Proteomes" id="UP000002256">
    <property type="component" value="Plasmid pR132503"/>
</dbReference>
<geneLocation type="plasmid" evidence="1 2">
    <name>pR132503</name>
</geneLocation>
<proteinExistence type="predicted"/>
<sequence>MALLSRRHRIPLGIPIRGKEGTISRDVSVEAAITEIAKNQQARASTLLGISANSGTNAVGERRGMPYGGNFDTAILRCLCATNSFCR</sequence>
<evidence type="ECO:0000313" key="1">
    <source>
        <dbReference type="EMBL" id="ACS60647.1"/>
    </source>
</evidence>
<gene>
    <name evidence="1" type="ordered locus">Rleg_5877</name>
</gene>
<dbReference type="HOGENOM" id="CLU_2481151_0_0_5"/>
<protein>
    <submittedName>
        <fullName evidence="1">Uncharacterized protein</fullName>
    </submittedName>
</protein>